<gene>
    <name evidence="2" type="ORF">BDZ90DRAFT_261457</name>
</gene>
<reference evidence="2 3" key="1">
    <citation type="journal article" date="2018" name="Mol. Biol. Evol.">
        <title>Broad Genomic Sampling Reveals a Smut Pathogenic Ancestry of the Fungal Clade Ustilaginomycotina.</title>
        <authorList>
            <person name="Kijpornyongpan T."/>
            <person name="Mondo S.J."/>
            <person name="Barry K."/>
            <person name="Sandor L."/>
            <person name="Lee J."/>
            <person name="Lipzen A."/>
            <person name="Pangilinan J."/>
            <person name="LaButti K."/>
            <person name="Hainaut M."/>
            <person name="Henrissat B."/>
            <person name="Grigoriev I.V."/>
            <person name="Spatafora J.W."/>
            <person name="Aime M.C."/>
        </authorList>
    </citation>
    <scope>NUCLEOTIDE SEQUENCE [LARGE SCALE GENOMIC DNA]</scope>
    <source>
        <strain evidence="2 3">MCA 5214</strain>
    </source>
</reference>
<dbReference type="GeneID" id="37030202"/>
<dbReference type="RefSeq" id="XP_025361272.1">
    <property type="nucleotide sequence ID" value="XM_025508379.1"/>
</dbReference>
<dbReference type="EMBL" id="KZ819671">
    <property type="protein sequence ID" value="PWN26660.1"/>
    <property type="molecule type" value="Genomic_DNA"/>
</dbReference>
<accession>A0A316UN33</accession>
<evidence type="ECO:0000313" key="3">
    <source>
        <dbReference type="Proteomes" id="UP000245884"/>
    </source>
</evidence>
<dbReference type="Proteomes" id="UP000245884">
    <property type="component" value="Unassembled WGS sequence"/>
</dbReference>
<evidence type="ECO:0000313" key="2">
    <source>
        <dbReference type="EMBL" id="PWN26660.1"/>
    </source>
</evidence>
<keyword evidence="3" id="KW-1185">Reference proteome</keyword>
<sequence>MSLRSDIAIEPLNIGVRSIGFQQVKVQAKNNEGTLVLAPSPLSPTRAVWHERADVYVVVNNEWHQLEADRRFEAGSHLLAWRLRVPNSLPSSGESWLAKASYSIVASSTATSTSWLRGSEQASASRDLLLCSHPSNSGPAGLNPVDYTMRPSTELKPLKCSARLSTANCRFGGCFTIAGQLYVPNSAEAIELVSVQLKLEQHWIIRTQVETEGTDQVSQLVVDELRRWTGTARGKSQESQQPQVRAAPSPASLKDTLSEDTDSSADPALHFSFSSHFPSGAEKGQSGFYAMTLDFTRVSVRFRHTLTCRLTLILQGQEREVVFEVEPTIVANDLSTNNLLVPAYSATA</sequence>
<evidence type="ECO:0000256" key="1">
    <source>
        <dbReference type="SAM" id="MobiDB-lite"/>
    </source>
</evidence>
<dbReference type="AlphaFoldDB" id="A0A316UN33"/>
<protein>
    <submittedName>
        <fullName evidence="2">Uncharacterized protein</fullName>
    </submittedName>
</protein>
<proteinExistence type="predicted"/>
<feature type="region of interest" description="Disordered" evidence="1">
    <location>
        <begin position="231"/>
        <end position="264"/>
    </location>
</feature>
<organism evidence="2 3">
    <name type="scientific">Jaminaea rosea</name>
    <dbReference type="NCBI Taxonomy" id="1569628"/>
    <lineage>
        <taxon>Eukaryota</taxon>
        <taxon>Fungi</taxon>
        <taxon>Dikarya</taxon>
        <taxon>Basidiomycota</taxon>
        <taxon>Ustilaginomycotina</taxon>
        <taxon>Exobasidiomycetes</taxon>
        <taxon>Microstromatales</taxon>
        <taxon>Microstromatales incertae sedis</taxon>
        <taxon>Jaminaea</taxon>
    </lineage>
</organism>
<name>A0A316UN33_9BASI</name>